<reference evidence="12 13" key="1">
    <citation type="journal article" date="2024" name="Nat. Commun.">
        <title>Phylogenomics reveals the evolutionary origins of lichenization in chlorophyte algae.</title>
        <authorList>
            <person name="Puginier C."/>
            <person name="Libourel C."/>
            <person name="Otte J."/>
            <person name="Skaloud P."/>
            <person name="Haon M."/>
            <person name="Grisel S."/>
            <person name="Petersen M."/>
            <person name="Berrin J.G."/>
            <person name="Delaux P.M."/>
            <person name="Dal Grande F."/>
            <person name="Keller J."/>
        </authorList>
    </citation>
    <scope>NUCLEOTIDE SEQUENCE [LARGE SCALE GENOMIC DNA]</scope>
    <source>
        <strain evidence="12 13">SAG 216-7</strain>
    </source>
</reference>
<feature type="domain" description="Glycoside hydrolase 35 catalytic" evidence="9">
    <location>
        <begin position="43"/>
        <end position="358"/>
    </location>
</feature>
<keyword evidence="13" id="KW-1185">Reference proteome</keyword>
<organism evidence="12 13">
    <name type="scientific">Coccomyxa subellipsoidea</name>
    <dbReference type="NCBI Taxonomy" id="248742"/>
    <lineage>
        <taxon>Eukaryota</taxon>
        <taxon>Viridiplantae</taxon>
        <taxon>Chlorophyta</taxon>
        <taxon>core chlorophytes</taxon>
        <taxon>Trebouxiophyceae</taxon>
        <taxon>Trebouxiophyceae incertae sedis</taxon>
        <taxon>Coccomyxaceae</taxon>
        <taxon>Coccomyxa</taxon>
    </lineage>
</organism>
<evidence type="ECO:0000256" key="2">
    <source>
        <dbReference type="ARBA" id="ARBA00009809"/>
    </source>
</evidence>
<dbReference type="InterPro" id="IPR008979">
    <property type="entry name" value="Galactose-bd-like_sf"/>
</dbReference>
<name>A0ABR2YR54_9CHLO</name>
<feature type="domain" description="Beta-galactosidase galactose-binding" evidence="11">
    <location>
        <begin position="590"/>
        <end position="657"/>
    </location>
</feature>
<dbReference type="Gene3D" id="3.20.20.80">
    <property type="entry name" value="Glycosidases"/>
    <property type="match status" value="1"/>
</dbReference>
<dbReference type="EMBL" id="JALJOT010000006">
    <property type="protein sequence ID" value="KAK9909526.1"/>
    <property type="molecule type" value="Genomic_DNA"/>
</dbReference>
<evidence type="ECO:0000313" key="13">
    <source>
        <dbReference type="Proteomes" id="UP001491310"/>
    </source>
</evidence>
<proteinExistence type="inferred from homology"/>
<evidence type="ECO:0000256" key="7">
    <source>
        <dbReference type="RuleBase" id="RU003679"/>
    </source>
</evidence>
<dbReference type="PIRSF" id="PIRSF006336">
    <property type="entry name" value="B-gal"/>
    <property type="match status" value="1"/>
</dbReference>
<sequence length="696" mass="75510">MPLSISRALLIVCLGISLQSTESGTFGKIASTDKRTFVIRKDTFLKDGKPLQLISGSFHYYRIHPAYWRDRLLRAQALGLNTIQTYVPWNLHEPSPGKYNWEGYADINGFLQVAADVGLNVLLRAGPYICGEWDFGGLPWWLAFPGVAGGGKLQLRSTDARFLRLAEGWWNVLLPRIAPFLYKNGGPILMVQVENEYGYCGSDRNYIRALLRTAKAALGEAVIFYTTDPPSLAEAGSLPGDELYTVVDFGPAADPKEAFKAQAAMNSPGMSPPFCSEFYTGWITHFGEKMANTSADDLVASLKAILQYGNNSGSVNFYMAHGGSNWGFWAGSGGTDGEFLPQLTSYDYDAPISEAGGSGQPGIGGKNKFQMIREAISNHTGNALPEEPPAPPARAFGPVHLGERAALMESLPVLAPGDGIPAFKPAPMEAYGQAHGVIVYRSILAVGALIGGGVLDLGEPVHDYAQVMLDGKVVAMLERSCPRTVRLPEVLIFLSDVTVLDIVVHAMGRNSGGCDWDPKGIVYPNIQLNGKVLYHWRVFPIHLSEPPTLPLTWTTKGNTTASPMLALQPEMRAARECRAWPLAGVPSEGPVIFRGIFSVQESDVSGLGHPPDTWADMRGWGKGVLWVNGFNLGWYWPLLGPQMRIFVPGPLLRMGSNEILLLEFAQVPDGATVALMEGPDFFGPGESERGSVETAR</sequence>
<keyword evidence="5 6" id="KW-0326">Glycosidase</keyword>
<keyword evidence="8" id="KW-0732">Signal</keyword>
<evidence type="ECO:0000256" key="6">
    <source>
        <dbReference type="RuleBase" id="RU000675"/>
    </source>
</evidence>
<feature type="chain" id="PRO_5045162804" description="Beta-galactosidase" evidence="8">
    <location>
        <begin position="24"/>
        <end position="696"/>
    </location>
</feature>
<dbReference type="InterPro" id="IPR017853">
    <property type="entry name" value="GH"/>
</dbReference>
<evidence type="ECO:0000259" key="9">
    <source>
        <dbReference type="Pfam" id="PF01301"/>
    </source>
</evidence>
<dbReference type="EC" id="3.2.1.23" evidence="3 6"/>
<dbReference type="Pfam" id="PF01301">
    <property type="entry name" value="Glyco_hydro_35"/>
    <property type="match status" value="1"/>
</dbReference>
<keyword evidence="4 6" id="KW-0378">Hydrolase</keyword>
<evidence type="ECO:0000256" key="4">
    <source>
        <dbReference type="ARBA" id="ARBA00022801"/>
    </source>
</evidence>
<evidence type="ECO:0000256" key="8">
    <source>
        <dbReference type="SAM" id="SignalP"/>
    </source>
</evidence>
<feature type="signal peptide" evidence="8">
    <location>
        <begin position="1"/>
        <end position="23"/>
    </location>
</feature>
<evidence type="ECO:0000256" key="5">
    <source>
        <dbReference type="ARBA" id="ARBA00023295"/>
    </source>
</evidence>
<comment type="caution">
    <text evidence="12">The sequence shown here is derived from an EMBL/GenBank/DDBJ whole genome shotgun (WGS) entry which is preliminary data.</text>
</comment>
<dbReference type="Gene3D" id="2.60.120.260">
    <property type="entry name" value="Galactose-binding domain-like"/>
    <property type="match status" value="2"/>
</dbReference>
<dbReference type="InterPro" id="IPR048913">
    <property type="entry name" value="BetaGal_gal-bd"/>
</dbReference>
<dbReference type="InterPro" id="IPR019801">
    <property type="entry name" value="Glyco_hydro_35_CS"/>
</dbReference>
<dbReference type="Pfam" id="PF21317">
    <property type="entry name" value="BetaGal_ABD_1"/>
    <property type="match status" value="1"/>
</dbReference>
<dbReference type="PROSITE" id="PS01182">
    <property type="entry name" value="GLYCOSYL_HYDROL_F35"/>
    <property type="match status" value="1"/>
</dbReference>
<evidence type="ECO:0000259" key="11">
    <source>
        <dbReference type="Pfam" id="PF21467"/>
    </source>
</evidence>
<dbReference type="InterPro" id="IPR031330">
    <property type="entry name" value="Gly_Hdrlase_35_cat"/>
</dbReference>
<dbReference type="InterPro" id="IPR048912">
    <property type="entry name" value="BetaGal1-like_ABD1"/>
</dbReference>
<dbReference type="PRINTS" id="PR00742">
    <property type="entry name" value="GLHYDRLASE35"/>
</dbReference>
<dbReference type="Proteomes" id="UP001491310">
    <property type="component" value="Unassembled WGS sequence"/>
</dbReference>
<accession>A0ABR2YR54</accession>
<comment type="catalytic activity">
    <reaction evidence="1 6">
        <text>Hydrolysis of terminal non-reducing beta-D-galactose residues in beta-D-galactosides.</text>
        <dbReference type="EC" id="3.2.1.23"/>
    </reaction>
</comment>
<dbReference type="SUPFAM" id="SSF51445">
    <property type="entry name" value="(Trans)glycosidases"/>
    <property type="match status" value="1"/>
</dbReference>
<comment type="similarity">
    <text evidence="2 7">Belongs to the glycosyl hydrolase 35 family.</text>
</comment>
<feature type="domain" description="Beta-galactosidase 1-like first all-beta" evidence="10">
    <location>
        <begin position="425"/>
        <end position="541"/>
    </location>
</feature>
<dbReference type="Pfam" id="PF21467">
    <property type="entry name" value="BetaGal_gal-bd"/>
    <property type="match status" value="1"/>
</dbReference>
<evidence type="ECO:0000256" key="3">
    <source>
        <dbReference type="ARBA" id="ARBA00012756"/>
    </source>
</evidence>
<dbReference type="InterPro" id="IPR001944">
    <property type="entry name" value="Glycoside_Hdrlase_35"/>
</dbReference>
<gene>
    <name evidence="12" type="ORF">WJX75_003680</name>
</gene>
<dbReference type="SUPFAM" id="SSF49785">
    <property type="entry name" value="Galactose-binding domain-like"/>
    <property type="match status" value="1"/>
</dbReference>
<evidence type="ECO:0000256" key="1">
    <source>
        <dbReference type="ARBA" id="ARBA00001412"/>
    </source>
</evidence>
<protein>
    <recommendedName>
        <fullName evidence="3 6">Beta-galactosidase</fullName>
        <ecNumber evidence="3 6">3.2.1.23</ecNumber>
    </recommendedName>
</protein>
<dbReference type="InterPro" id="IPR026283">
    <property type="entry name" value="B-gal_1-like"/>
</dbReference>
<dbReference type="PANTHER" id="PTHR23421">
    <property type="entry name" value="BETA-GALACTOSIDASE RELATED"/>
    <property type="match status" value="1"/>
</dbReference>
<evidence type="ECO:0000313" key="12">
    <source>
        <dbReference type="EMBL" id="KAK9909526.1"/>
    </source>
</evidence>
<evidence type="ECO:0000259" key="10">
    <source>
        <dbReference type="Pfam" id="PF21317"/>
    </source>
</evidence>